<accession>A0A9W4TZ34</accession>
<name>A0A9W4TZ34_9ASCO</name>
<dbReference type="Proteomes" id="UP001152885">
    <property type="component" value="Unassembled WGS sequence"/>
</dbReference>
<dbReference type="InterPro" id="IPR053245">
    <property type="entry name" value="MitoProcess-Associated"/>
</dbReference>
<dbReference type="InterPro" id="IPR000408">
    <property type="entry name" value="Reg_chr_condens"/>
</dbReference>
<dbReference type="EMBL" id="CANTUO010000003">
    <property type="protein sequence ID" value="CAI5758968.1"/>
    <property type="molecule type" value="Genomic_DNA"/>
</dbReference>
<evidence type="ECO:0000256" key="2">
    <source>
        <dbReference type="SAM" id="Phobius"/>
    </source>
</evidence>
<keyword evidence="4" id="KW-1185">Reference proteome</keyword>
<protein>
    <submittedName>
        <fullName evidence="3">Uncharacterized protein</fullName>
    </submittedName>
</protein>
<dbReference type="Pfam" id="PF13540">
    <property type="entry name" value="RCC1_2"/>
    <property type="match status" value="1"/>
</dbReference>
<keyword evidence="2" id="KW-0812">Transmembrane</keyword>
<gene>
    <name evidence="3" type="ORF">CANVERA_P3477</name>
</gene>
<keyword evidence="2" id="KW-1133">Transmembrane helix</keyword>
<keyword evidence="2" id="KW-0472">Membrane</keyword>
<feature type="repeat" description="RCC1" evidence="1">
    <location>
        <begin position="408"/>
        <end position="474"/>
    </location>
</feature>
<dbReference type="OrthoDB" id="10256179at2759"/>
<dbReference type="PROSITE" id="PS50012">
    <property type="entry name" value="RCC1_3"/>
    <property type="match status" value="2"/>
</dbReference>
<dbReference type="GO" id="GO:0005743">
    <property type="term" value="C:mitochondrial inner membrane"/>
    <property type="evidence" value="ECO:0007669"/>
    <property type="project" value="TreeGrafter"/>
</dbReference>
<proteinExistence type="predicted"/>
<dbReference type="GO" id="GO:0034551">
    <property type="term" value="P:mitochondrial respiratory chain complex III assembly"/>
    <property type="evidence" value="ECO:0007669"/>
    <property type="project" value="TreeGrafter"/>
</dbReference>
<evidence type="ECO:0000313" key="4">
    <source>
        <dbReference type="Proteomes" id="UP001152885"/>
    </source>
</evidence>
<evidence type="ECO:0000256" key="1">
    <source>
        <dbReference type="PROSITE-ProRule" id="PRU00235"/>
    </source>
</evidence>
<comment type="caution">
    <text evidence="3">The sequence shown here is derived from an EMBL/GenBank/DDBJ whole genome shotgun (WGS) entry which is preliminary data.</text>
</comment>
<feature type="repeat" description="RCC1" evidence="1">
    <location>
        <begin position="479"/>
        <end position="544"/>
    </location>
</feature>
<dbReference type="InterPro" id="IPR009091">
    <property type="entry name" value="RCC1/BLIP-II"/>
</dbReference>
<dbReference type="Gene3D" id="2.130.10.30">
    <property type="entry name" value="Regulator of chromosome condensation 1/beta-lactamase-inhibitor protein II"/>
    <property type="match status" value="1"/>
</dbReference>
<dbReference type="Pfam" id="PF00415">
    <property type="entry name" value="RCC1"/>
    <property type="match status" value="1"/>
</dbReference>
<organism evidence="3 4">
    <name type="scientific">Candida verbasci</name>
    <dbReference type="NCBI Taxonomy" id="1227364"/>
    <lineage>
        <taxon>Eukaryota</taxon>
        <taxon>Fungi</taxon>
        <taxon>Dikarya</taxon>
        <taxon>Ascomycota</taxon>
        <taxon>Saccharomycotina</taxon>
        <taxon>Pichiomycetes</taxon>
        <taxon>Debaryomycetaceae</taxon>
        <taxon>Candida/Lodderomyces clade</taxon>
        <taxon>Candida</taxon>
    </lineage>
</organism>
<feature type="transmembrane region" description="Helical" evidence="2">
    <location>
        <begin position="124"/>
        <end position="142"/>
    </location>
</feature>
<reference evidence="3" key="1">
    <citation type="submission" date="2022-12" db="EMBL/GenBank/DDBJ databases">
        <authorList>
            <person name="Brejova B."/>
        </authorList>
    </citation>
    <scope>NUCLEOTIDE SEQUENCE</scope>
</reference>
<dbReference type="PANTHER" id="PTHR47563">
    <property type="entry name" value="PROTEIN FMP25, MITOCHONDRIAL"/>
    <property type="match status" value="1"/>
</dbReference>
<dbReference type="AlphaFoldDB" id="A0A9W4TZ34"/>
<sequence>MMIRILRGGLKKPVKLQCIRFNSKSNKYSDIEKFNNSKTKYNFGYNFDSINDLDSKINPEKIKQKTAERDIVNINEILESDPSLKAFEYGSPEYKEQMHKLHQQFLINAHKEQKREQIREGFKGLFIAIATIIGLISAHQIFMNYGSIKNRILQDFNYADFKDTTKELKNTKSKAYKLEQLSAELNDDNLANLQNSKEVSGLYYFGGDESKLPLRIPFFNNMVFKDVYVEKDMIIAITDKGKIYNWKKSSKEDPKLVEIPYNVDKIVPTEHYFYFLTNKGEVIYSKRDGFSEDKTRDWLGLFKIQKFNKIENLKNVKQITSGRSHVLLLTKDGKVLILNTDKNAVNRGQYGPSYSPFDNKIVPVNQPIDITLLNNEITTVNGEKIIKPRTFSHVASGSYFNIVSDSTGNVWIWGDNSYGQCGEINTVDLKPIPRPIFNSSDLSRICRNVIKNPKSIEIKKVLAGHDSSYLLINLDHSQDVILSFGNGIDGQLGGGKYKQISSWPEIVKSLTNLQEFNEAENRVTNIGISDISIGKNHLFITLDNAGEFKDVYACGANENGQLGNGKKIKSSKPIKLPKLIEPDQTNKSKIINDLNDTNSKRLTLLHDYKMKKGNVTQKIVAGNDASVIYYCK</sequence>
<evidence type="ECO:0000313" key="3">
    <source>
        <dbReference type="EMBL" id="CAI5758968.1"/>
    </source>
</evidence>
<dbReference type="PANTHER" id="PTHR47563:SF1">
    <property type="entry name" value="PROTEIN FMP25, MITOCHONDRIAL"/>
    <property type="match status" value="1"/>
</dbReference>
<dbReference type="SUPFAM" id="SSF50985">
    <property type="entry name" value="RCC1/BLIP-II"/>
    <property type="match status" value="1"/>
</dbReference>